<dbReference type="Gene3D" id="3.30.1330.60">
    <property type="entry name" value="OmpA-like domain"/>
    <property type="match status" value="1"/>
</dbReference>
<evidence type="ECO:0000256" key="3">
    <source>
        <dbReference type="SAM" id="SignalP"/>
    </source>
</evidence>
<sequence>MKNLLIALAFVGVSATSFAQTNSVIANKSSVATNSFWNNWFVQGGVDWNVWYSDQEHGQNLTRNPFKSFRGVPGIAVAVGKWFTPGLGLRVKGQGIWGRRVDDDSHLQGTHKKGNKYWLINGDALFNVSNMVVGYNPKRFYNLVPFVGAGIGRCMSTDFYGMYLRAGILNEFRVSKNIAINLEFGWNRIEGDIDGSGSGTGRGWISHDNNVYGELGLTYSLGKTSWNVTPDVDAINAEHQAAIDALNAKLRDAENENSNLRNQLRTQPKTETVTKSIKELISTPVSVFFELNKTNVASQKDLVNVRALAKYAKENNRKILVTGYADSATGTKEINHKLSVSRAETVKAELVKMGIPAENISVKGLGGVEQLSPISFNRRATVQIID</sequence>
<evidence type="ECO:0000313" key="6">
    <source>
        <dbReference type="Proteomes" id="UP000825483"/>
    </source>
</evidence>
<dbReference type="Pfam" id="PF00691">
    <property type="entry name" value="OmpA"/>
    <property type="match status" value="1"/>
</dbReference>
<evidence type="ECO:0000259" key="4">
    <source>
        <dbReference type="PROSITE" id="PS51123"/>
    </source>
</evidence>
<dbReference type="SUPFAM" id="SSF103088">
    <property type="entry name" value="OmpA-like"/>
    <property type="match status" value="1"/>
</dbReference>
<dbReference type="Proteomes" id="UP000825483">
    <property type="component" value="Unassembled WGS sequence"/>
</dbReference>
<keyword evidence="3" id="KW-0732">Signal</keyword>
<feature type="chain" id="PRO_5040399717" evidence="3">
    <location>
        <begin position="20"/>
        <end position="386"/>
    </location>
</feature>
<proteinExistence type="predicted"/>
<dbReference type="InterPro" id="IPR050330">
    <property type="entry name" value="Bact_OuterMem_StrucFunc"/>
</dbReference>
<dbReference type="AlphaFoldDB" id="A0A9R1CBJ5"/>
<evidence type="ECO:0000256" key="1">
    <source>
        <dbReference type="PROSITE-ProRule" id="PRU00473"/>
    </source>
</evidence>
<feature type="coiled-coil region" evidence="2">
    <location>
        <begin position="236"/>
        <end position="263"/>
    </location>
</feature>
<feature type="domain" description="OmpA-like" evidence="4">
    <location>
        <begin position="276"/>
        <end position="386"/>
    </location>
</feature>
<feature type="signal peptide" evidence="3">
    <location>
        <begin position="1"/>
        <end position="19"/>
    </location>
</feature>
<name>A0A9R1CBJ5_9BACT</name>
<dbReference type="PANTHER" id="PTHR30329:SF21">
    <property type="entry name" value="LIPOPROTEIN YIAD-RELATED"/>
    <property type="match status" value="1"/>
</dbReference>
<evidence type="ECO:0000313" key="5">
    <source>
        <dbReference type="EMBL" id="GJG59560.1"/>
    </source>
</evidence>
<keyword evidence="6" id="KW-1185">Reference proteome</keyword>
<dbReference type="GeneID" id="72466397"/>
<dbReference type="GO" id="GO:0016020">
    <property type="term" value="C:membrane"/>
    <property type="evidence" value="ECO:0007669"/>
    <property type="project" value="UniProtKB-UniRule"/>
</dbReference>
<dbReference type="InterPro" id="IPR036737">
    <property type="entry name" value="OmpA-like_sf"/>
</dbReference>
<protein>
    <submittedName>
        <fullName evidence="5">Porin</fullName>
    </submittedName>
</protein>
<reference evidence="5" key="1">
    <citation type="journal article" date="2022" name="Int. J. Syst. Evol. Microbiol.">
        <title>Prevotella lacticifex sp. nov., isolated from the rumen of cows.</title>
        <authorList>
            <person name="Shinkai T."/>
            <person name="Ikeyama N."/>
            <person name="Kumagai M."/>
            <person name="Ohmori H."/>
            <person name="Sakamoto M."/>
            <person name="Ohkuma M."/>
            <person name="Mitsumori M."/>
        </authorList>
    </citation>
    <scope>NUCLEOTIDE SEQUENCE</scope>
    <source>
        <strain evidence="5">R5076</strain>
    </source>
</reference>
<organism evidence="5 6">
    <name type="scientific">Prevotella lacticifex</name>
    <dbReference type="NCBI Taxonomy" id="2854755"/>
    <lineage>
        <taxon>Bacteria</taxon>
        <taxon>Pseudomonadati</taxon>
        <taxon>Bacteroidota</taxon>
        <taxon>Bacteroidia</taxon>
        <taxon>Bacteroidales</taxon>
        <taxon>Prevotellaceae</taxon>
        <taxon>Prevotella</taxon>
    </lineage>
</organism>
<accession>A0A9R1CBJ5</accession>
<gene>
    <name evidence="5" type="ORF">PRLR5076_24110</name>
</gene>
<dbReference type="CDD" id="cd07185">
    <property type="entry name" value="OmpA_C-like"/>
    <property type="match status" value="1"/>
</dbReference>
<evidence type="ECO:0000256" key="2">
    <source>
        <dbReference type="SAM" id="Coils"/>
    </source>
</evidence>
<keyword evidence="2" id="KW-0175">Coiled coil</keyword>
<dbReference type="InterPro" id="IPR006665">
    <property type="entry name" value="OmpA-like"/>
</dbReference>
<comment type="caution">
    <text evidence="5">The sequence shown here is derived from an EMBL/GenBank/DDBJ whole genome shotgun (WGS) entry which is preliminary data.</text>
</comment>
<dbReference type="EMBL" id="BPUB01000002">
    <property type="protein sequence ID" value="GJG59560.1"/>
    <property type="molecule type" value="Genomic_DNA"/>
</dbReference>
<dbReference type="RefSeq" id="WP_223928705.1">
    <property type="nucleotide sequence ID" value="NZ_BPTU01000002.1"/>
</dbReference>
<keyword evidence="1" id="KW-0472">Membrane</keyword>
<dbReference type="PANTHER" id="PTHR30329">
    <property type="entry name" value="STATOR ELEMENT OF FLAGELLAR MOTOR COMPLEX"/>
    <property type="match status" value="1"/>
</dbReference>
<dbReference type="PROSITE" id="PS51123">
    <property type="entry name" value="OMPA_2"/>
    <property type="match status" value="1"/>
</dbReference>